<protein>
    <recommendedName>
        <fullName evidence="3">DUF1579 domain-containing protein</fullName>
    </recommendedName>
</protein>
<comment type="caution">
    <text evidence="1">The sequence shown here is derived from an EMBL/GenBank/DDBJ whole genome shotgun (WGS) entry which is preliminary data.</text>
</comment>
<name>A0ABP6S6D9_9ACTN</name>
<accession>A0ABP6S6D9</accession>
<dbReference type="Proteomes" id="UP001499990">
    <property type="component" value="Unassembled WGS sequence"/>
</dbReference>
<dbReference type="RefSeq" id="WP_345035011.1">
    <property type="nucleotide sequence ID" value="NZ_BAAAYL010000001.1"/>
</dbReference>
<keyword evidence="2" id="KW-1185">Reference proteome</keyword>
<evidence type="ECO:0000313" key="1">
    <source>
        <dbReference type="EMBL" id="GAA3369316.1"/>
    </source>
</evidence>
<reference evidence="2" key="1">
    <citation type="journal article" date="2019" name="Int. J. Syst. Evol. Microbiol.">
        <title>The Global Catalogue of Microorganisms (GCM) 10K type strain sequencing project: providing services to taxonomists for standard genome sequencing and annotation.</title>
        <authorList>
            <consortium name="The Broad Institute Genomics Platform"/>
            <consortium name="The Broad Institute Genome Sequencing Center for Infectious Disease"/>
            <person name="Wu L."/>
            <person name="Ma J."/>
        </authorList>
    </citation>
    <scope>NUCLEOTIDE SEQUENCE [LARGE SCALE GENOMIC DNA]</scope>
    <source>
        <strain evidence="2">JCM 9651</strain>
    </source>
</reference>
<gene>
    <name evidence="1" type="ORF">GCM10020367_11560</name>
</gene>
<dbReference type="EMBL" id="BAAAYL010000001">
    <property type="protein sequence ID" value="GAA3369316.1"/>
    <property type="molecule type" value="Genomic_DNA"/>
</dbReference>
<evidence type="ECO:0008006" key="3">
    <source>
        <dbReference type="Google" id="ProtNLM"/>
    </source>
</evidence>
<organism evidence="1 2">
    <name type="scientific">Streptomyces sannanensis</name>
    <dbReference type="NCBI Taxonomy" id="285536"/>
    <lineage>
        <taxon>Bacteria</taxon>
        <taxon>Bacillati</taxon>
        <taxon>Actinomycetota</taxon>
        <taxon>Actinomycetes</taxon>
        <taxon>Kitasatosporales</taxon>
        <taxon>Streptomycetaceae</taxon>
        <taxon>Streptomyces</taxon>
    </lineage>
</organism>
<evidence type="ECO:0000313" key="2">
    <source>
        <dbReference type="Proteomes" id="UP001499990"/>
    </source>
</evidence>
<sequence>MTAPGISRERDRFGAAQAPVTFDVLPITGRWVNFEPATGIAVAEAELEGGRLWLRFTHAEEGQGEWSPIEATPLARSADSDEIFGFFTAGTRLPGTRSREVFLCGYLNRGLLVIDVYTSHPEDPEANATYRNHFYRPEGPPKA</sequence>
<proteinExistence type="predicted"/>